<protein>
    <submittedName>
        <fullName evidence="2">Uncharacterized protein</fullName>
    </submittedName>
</protein>
<evidence type="ECO:0000313" key="2">
    <source>
        <dbReference type="EMBL" id="KAF6844318.1"/>
    </source>
</evidence>
<accession>A0A8H6U8A3</accession>
<reference evidence="2" key="1">
    <citation type="journal article" date="2020" name="Phytopathology">
        <title>Genome Sequence Resources of Colletotrichum truncatum, C. plurivorum, C. musicola, and C. sojae: Four Species Pathogenic to Soybean (Glycine max).</title>
        <authorList>
            <person name="Rogerio F."/>
            <person name="Boufleur T.R."/>
            <person name="Ciampi-Guillardi M."/>
            <person name="Sukno S.A."/>
            <person name="Thon M.R."/>
            <person name="Massola Junior N.S."/>
            <person name="Baroncelli R."/>
        </authorList>
    </citation>
    <scope>NUCLEOTIDE SEQUENCE</scope>
    <source>
        <strain evidence="2">LFN0074</strain>
    </source>
</reference>
<gene>
    <name evidence="2" type="ORF">CMUS01_01193</name>
</gene>
<dbReference type="Proteomes" id="UP000639643">
    <property type="component" value="Unassembled WGS sequence"/>
</dbReference>
<dbReference type="EMBL" id="WIGM01000019">
    <property type="protein sequence ID" value="KAF6844318.1"/>
    <property type="molecule type" value="Genomic_DNA"/>
</dbReference>
<evidence type="ECO:0000313" key="3">
    <source>
        <dbReference type="Proteomes" id="UP000639643"/>
    </source>
</evidence>
<feature type="region of interest" description="Disordered" evidence="1">
    <location>
        <begin position="50"/>
        <end position="69"/>
    </location>
</feature>
<keyword evidence="3" id="KW-1185">Reference proteome</keyword>
<proteinExistence type="predicted"/>
<dbReference type="AlphaFoldDB" id="A0A8H6U8A3"/>
<name>A0A8H6U8A3_9PEZI</name>
<comment type="caution">
    <text evidence="2">The sequence shown here is derived from an EMBL/GenBank/DDBJ whole genome shotgun (WGS) entry which is preliminary data.</text>
</comment>
<feature type="region of interest" description="Disordered" evidence="1">
    <location>
        <begin position="1"/>
        <end position="41"/>
    </location>
</feature>
<organism evidence="2 3">
    <name type="scientific">Colletotrichum musicola</name>
    <dbReference type="NCBI Taxonomy" id="2175873"/>
    <lineage>
        <taxon>Eukaryota</taxon>
        <taxon>Fungi</taxon>
        <taxon>Dikarya</taxon>
        <taxon>Ascomycota</taxon>
        <taxon>Pezizomycotina</taxon>
        <taxon>Sordariomycetes</taxon>
        <taxon>Hypocreomycetidae</taxon>
        <taxon>Glomerellales</taxon>
        <taxon>Glomerellaceae</taxon>
        <taxon>Colletotrichum</taxon>
        <taxon>Colletotrichum orchidearum species complex</taxon>
    </lineage>
</organism>
<sequence length="69" mass="7672">MSVRMTAPPRLGDAKMCPTVTGQQEQQEHSPPPQHYGQSALYLPNFLHHGQLRQGRSTDAAVSRFPSSR</sequence>
<evidence type="ECO:0000256" key="1">
    <source>
        <dbReference type="SAM" id="MobiDB-lite"/>
    </source>
</evidence>